<dbReference type="GO" id="GO:0016787">
    <property type="term" value="F:hydrolase activity"/>
    <property type="evidence" value="ECO:0007669"/>
    <property type="project" value="UniProtKB-KW"/>
</dbReference>
<dbReference type="InterPro" id="IPR013094">
    <property type="entry name" value="AB_hydrolase_3"/>
</dbReference>
<name>A0ABZ2YPG0_9BACT</name>
<dbReference type="PROSITE" id="PS01173">
    <property type="entry name" value="LIPASE_GDXG_HIS"/>
    <property type="match status" value="1"/>
</dbReference>
<comment type="similarity">
    <text evidence="1">Belongs to the 'GDXG' lipolytic enzyme family.</text>
</comment>
<dbReference type="InterPro" id="IPR029058">
    <property type="entry name" value="AB_hydrolase_fold"/>
</dbReference>
<evidence type="ECO:0000313" key="4">
    <source>
        <dbReference type="EMBL" id="WZN41625.1"/>
    </source>
</evidence>
<sequence>MSHKNDNAADYSADPHLTPAVKKFLDILNAPGNVPVESLPVPEARQVLTGAQQSVKTDLSSVTITEKTITAGDFTLLLHIVKPEGAAPLLPGFLFIHGGGWVLGDFPTHQRLVRDLVVHSGAAAVFVNYTPTPDQHYPRAIDEIFAATQWLAENGREIGVDGNNIAIVGNSVGGNMSAVTAIRCNEKGGPKLKCQVLMWPVTNADFETKSWRRYGEQRFLTASLMKWMWSLYTTKDAQRDEPYASPLQADEKQLRGLPPTLIQVAENDILRSEGEAYGRKLSEAGVQATTIRYLGVIHDWGLLNGLAHLPETRSLVLHAAAELRYHLGM</sequence>
<dbReference type="PANTHER" id="PTHR48081">
    <property type="entry name" value="AB HYDROLASE SUPERFAMILY PROTEIN C4A8.06C"/>
    <property type="match status" value="1"/>
</dbReference>
<keyword evidence="2 4" id="KW-0378">Hydrolase</keyword>
<protein>
    <submittedName>
        <fullName evidence="4">Alpha/beta hydrolase</fullName>
    </submittedName>
</protein>
<keyword evidence="5" id="KW-1185">Reference proteome</keyword>
<accession>A0ABZ2YPG0</accession>
<dbReference type="RefSeq" id="WP_341836474.1">
    <property type="nucleotide sequence ID" value="NZ_CP149822.1"/>
</dbReference>
<dbReference type="SUPFAM" id="SSF53474">
    <property type="entry name" value="alpha/beta-Hydrolases"/>
    <property type="match status" value="1"/>
</dbReference>
<organism evidence="4 5">
    <name type="scientific">Chitinophaga pollutisoli</name>
    <dbReference type="NCBI Taxonomy" id="3133966"/>
    <lineage>
        <taxon>Bacteria</taxon>
        <taxon>Pseudomonadati</taxon>
        <taxon>Bacteroidota</taxon>
        <taxon>Chitinophagia</taxon>
        <taxon>Chitinophagales</taxon>
        <taxon>Chitinophagaceae</taxon>
        <taxon>Chitinophaga</taxon>
    </lineage>
</organism>
<dbReference type="Gene3D" id="3.40.50.1820">
    <property type="entry name" value="alpha/beta hydrolase"/>
    <property type="match status" value="1"/>
</dbReference>
<dbReference type="InterPro" id="IPR050300">
    <property type="entry name" value="GDXG_lipolytic_enzyme"/>
</dbReference>
<dbReference type="PANTHER" id="PTHR48081:SF8">
    <property type="entry name" value="ALPHA_BETA HYDROLASE FOLD-3 DOMAIN-CONTAINING PROTEIN-RELATED"/>
    <property type="match status" value="1"/>
</dbReference>
<evidence type="ECO:0000313" key="5">
    <source>
        <dbReference type="Proteomes" id="UP001485459"/>
    </source>
</evidence>
<evidence type="ECO:0000256" key="2">
    <source>
        <dbReference type="ARBA" id="ARBA00022801"/>
    </source>
</evidence>
<gene>
    <name evidence="4" type="ORF">WJU16_01050</name>
</gene>
<dbReference type="EMBL" id="CP149822">
    <property type="protein sequence ID" value="WZN41625.1"/>
    <property type="molecule type" value="Genomic_DNA"/>
</dbReference>
<dbReference type="InterPro" id="IPR002168">
    <property type="entry name" value="Lipase_GDXG_HIS_AS"/>
</dbReference>
<dbReference type="Proteomes" id="UP001485459">
    <property type="component" value="Chromosome"/>
</dbReference>
<feature type="domain" description="Alpha/beta hydrolase fold-3" evidence="3">
    <location>
        <begin position="94"/>
        <end position="300"/>
    </location>
</feature>
<evidence type="ECO:0000256" key="1">
    <source>
        <dbReference type="ARBA" id="ARBA00010515"/>
    </source>
</evidence>
<dbReference type="Pfam" id="PF07859">
    <property type="entry name" value="Abhydrolase_3"/>
    <property type="match status" value="1"/>
</dbReference>
<reference evidence="5" key="1">
    <citation type="submission" date="2024-03" db="EMBL/GenBank/DDBJ databases">
        <title>Chitinophaga horti sp. nov., isolated from garden soil.</title>
        <authorList>
            <person name="Lee D.S."/>
            <person name="Han D.M."/>
            <person name="Baek J.H."/>
            <person name="Choi D.G."/>
            <person name="Jeon J.H."/>
            <person name="Jeon C.O."/>
        </authorList>
    </citation>
    <scope>NUCLEOTIDE SEQUENCE [LARGE SCALE GENOMIC DNA]</scope>
    <source>
        <strain evidence="5">GPA1</strain>
    </source>
</reference>
<evidence type="ECO:0000259" key="3">
    <source>
        <dbReference type="Pfam" id="PF07859"/>
    </source>
</evidence>
<proteinExistence type="inferred from homology"/>